<name>A0A195DUC7_9HYME</name>
<organism evidence="1 2">
    <name type="scientific">Trachymyrmex cornetzi</name>
    <dbReference type="NCBI Taxonomy" id="471704"/>
    <lineage>
        <taxon>Eukaryota</taxon>
        <taxon>Metazoa</taxon>
        <taxon>Ecdysozoa</taxon>
        <taxon>Arthropoda</taxon>
        <taxon>Hexapoda</taxon>
        <taxon>Insecta</taxon>
        <taxon>Pterygota</taxon>
        <taxon>Neoptera</taxon>
        <taxon>Endopterygota</taxon>
        <taxon>Hymenoptera</taxon>
        <taxon>Apocrita</taxon>
        <taxon>Aculeata</taxon>
        <taxon>Formicoidea</taxon>
        <taxon>Formicidae</taxon>
        <taxon>Myrmicinae</taxon>
        <taxon>Trachymyrmex</taxon>
    </lineage>
</organism>
<sequence length="113" mass="13345">MRDIELKKNRVQRSNSWRDVIVITFEKQRSLKKRVKRGRSIHALAPLMLLAQSKLNAAEKFRFGLINAFYRLRIGITITTYIYVGESLGSQEDPFTARNREFRLTLRGPKRRH</sequence>
<reference evidence="1 2" key="1">
    <citation type="submission" date="2015-09" db="EMBL/GenBank/DDBJ databases">
        <title>Trachymyrmex cornetzi WGS genome.</title>
        <authorList>
            <person name="Nygaard S."/>
            <person name="Hu H."/>
            <person name="Boomsma J."/>
            <person name="Zhang G."/>
        </authorList>
    </citation>
    <scope>NUCLEOTIDE SEQUENCE [LARGE SCALE GENOMIC DNA]</scope>
    <source>
        <strain evidence="1">Tcor2-1</strain>
        <tissue evidence="1">Whole body</tissue>
    </source>
</reference>
<dbReference type="Proteomes" id="UP000078492">
    <property type="component" value="Unassembled WGS sequence"/>
</dbReference>
<protein>
    <submittedName>
        <fullName evidence="1">Uncharacterized protein</fullName>
    </submittedName>
</protein>
<evidence type="ECO:0000313" key="1">
    <source>
        <dbReference type="EMBL" id="KYN16456.1"/>
    </source>
</evidence>
<proteinExistence type="predicted"/>
<evidence type="ECO:0000313" key="2">
    <source>
        <dbReference type="Proteomes" id="UP000078492"/>
    </source>
</evidence>
<keyword evidence="2" id="KW-1185">Reference proteome</keyword>
<dbReference type="EMBL" id="KQ980341">
    <property type="protein sequence ID" value="KYN16456.1"/>
    <property type="molecule type" value="Genomic_DNA"/>
</dbReference>
<gene>
    <name evidence="1" type="ORF">ALC57_11326</name>
</gene>
<dbReference type="AlphaFoldDB" id="A0A195DUC7"/>
<accession>A0A195DUC7</accession>